<sequence>MNRFKQTVLLISLCCIFLLACATQVSAATSTIMVSSASTQPTLQQFAVNKLRTNPNLKISQLQVHVKGNKIALYGIAETGFERALAQKFLENTQGIAIIENKMQVRVRD</sequence>
<dbReference type="InterPro" id="IPR007055">
    <property type="entry name" value="BON_dom"/>
</dbReference>
<evidence type="ECO:0000259" key="2">
    <source>
        <dbReference type="PROSITE" id="PS50914"/>
    </source>
</evidence>
<dbReference type="PATRIC" id="fig|187330.3.peg.2643"/>
<proteinExistence type="predicted"/>
<dbReference type="RefSeq" id="WP_054205335.1">
    <property type="nucleotide sequence ID" value="NZ_LHPH01000004.1"/>
</dbReference>
<dbReference type="OrthoDB" id="6292341at2"/>
<dbReference type="Proteomes" id="UP000037848">
    <property type="component" value="Unassembled WGS sequence"/>
</dbReference>
<evidence type="ECO:0000256" key="1">
    <source>
        <dbReference type="SAM" id="SignalP"/>
    </source>
</evidence>
<organism evidence="3 4">
    <name type="scientific">Pseudoalteromonas porphyrae</name>
    <dbReference type="NCBI Taxonomy" id="187330"/>
    <lineage>
        <taxon>Bacteria</taxon>
        <taxon>Pseudomonadati</taxon>
        <taxon>Pseudomonadota</taxon>
        <taxon>Gammaproteobacteria</taxon>
        <taxon>Alteromonadales</taxon>
        <taxon>Pseudoalteromonadaceae</taxon>
        <taxon>Pseudoalteromonas</taxon>
    </lineage>
</organism>
<feature type="signal peptide" evidence="1">
    <location>
        <begin position="1"/>
        <end position="27"/>
    </location>
</feature>
<evidence type="ECO:0000313" key="4">
    <source>
        <dbReference type="Proteomes" id="UP000037848"/>
    </source>
</evidence>
<dbReference type="EMBL" id="LHPH01000004">
    <property type="protein sequence ID" value="KPH64531.1"/>
    <property type="molecule type" value="Genomic_DNA"/>
</dbReference>
<protein>
    <recommendedName>
        <fullName evidence="2">BON domain-containing protein</fullName>
    </recommendedName>
</protein>
<comment type="caution">
    <text evidence="3">The sequence shown here is derived from an EMBL/GenBank/DDBJ whole genome shotgun (WGS) entry which is preliminary data.</text>
</comment>
<keyword evidence="1" id="KW-0732">Signal</keyword>
<feature type="chain" id="PRO_5005855205" description="BON domain-containing protein" evidence="1">
    <location>
        <begin position="28"/>
        <end position="109"/>
    </location>
</feature>
<accession>A0A0N0M0W5</accession>
<reference evidence="3 4" key="1">
    <citation type="submission" date="2015-08" db="EMBL/GenBank/DDBJ databases">
        <title>Draft Genome Sequence of Pseudoalteromonas porphyrae UCD-SED14.</title>
        <authorList>
            <person name="Coil D.A."/>
            <person name="Jospin G."/>
            <person name="Lee R.D."/>
            <person name="Eisen J.A."/>
        </authorList>
    </citation>
    <scope>NUCLEOTIDE SEQUENCE [LARGE SCALE GENOMIC DNA]</scope>
    <source>
        <strain evidence="3 4">UCD-SED14</strain>
    </source>
</reference>
<dbReference type="PROSITE" id="PS50914">
    <property type="entry name" value="BON"/>
    <property type="match status" value="1"/>
</dbReference>
<feature type="domain" description="BON" evidence="2">
    <location>
        <begin position="39"/>
        <end position="107"/>
    </location>
</feature>
<dbReference type="PROSITE" id="PS51257">
    <property type="entry name" value="PROKAR_LIPOPROTEIN"/>
    <property type="match status" value="1"/>
</dbReference>
<name>A0A0N0M0W5_9GAMM</name>
<keyword evidence="4" id="KW-1185">Reference proteome</keyword>
<dbReference type="AlphaFoldDB" id="A0A0N0M0W5"/>
<evidence type="ECO:0000313" key="3">
    <source>
        <dbReference type="EMBL" id="KPH64531.1"/>
    </source>
</evidence>
<gene>
    <name evidence="3" type="ORF">ADS77_04395</name>
</gene>